<evidence type="ECO:0000313" key="15">
    <source>
        <dbReference type="Proteomes" id="UP000676565"/>
    </source>
</evidence>
<dbReference type="SUPFAM" id="SSF52151">
    <property type="entry name" value="FabD/lysophospholipase-like"/>
    <property type="match status" value="1"/>
</dbReference>
<dbReference type="InterPro" id="IPR001227">
    <property type="entry name" value="Ac_transferase_dom_sf"/>
</dbReference>
<organism evidence="14 15">
    <name type="scientific">Gemmata palustris</name>
    <dbReference type="NCBI Taxonomy" id="2822762"/>
    <lineage>
        <taxon>Bacteria</taxon>
        <taxon>Pseudomonadati</taxon>
        <taxon>Planctomycetota</taxon>
        <taxon>Planctomycetia</taxon>
        <taxon>Gemmatales</taxon>
        <taxon>Gemmataceae</taxon>
        <taxon>Gemmata</taxon>
    </lineage>
</organism>
<dbReference type="Pfam" id="PF00109">
    <property type="entry name" value="ketoacyl-synt"/>
    <property type="match status" value="2"/>
</dbReference>
<dbReference type="InterPro" id="IPR020841">
    <property type="entry name" value="PKS_Beta-ketoAc_synthase_dom"/>
</dbReference>
<evidence type="ECO:0000256" key="8">
    <source>
        <dbReference type="ARBA" id="ARBA00023098"/>
    </source>
</evidence>
<dbReference type="Gene3D" id="3.30.70.250">
    <property type="entry name" value="Malonyl-CoA ACP transacylase, ACP-binding"/>
    <property type="match status" value="1"/>
</dbReference>
<dbReference type="InterPro" id="IPR014043">
    <property type="entry name" value="Acyl_transferase_dom"/>
</dbReference>
<evidence type="ECO:0000256" key="11">
    <source>
        <dbReference type="RuleBase" id="RU003694"/>
    </source>
</evidence>
<dbReference type="InterPro" id="IPR052568">
    <property type="entry name" value="PKS-FAS_Synthase"/>
</dbReference>
<dbReference type="Proteomes" id="UP000676565">
    <property type="component" value="Unassembled WGS sequence"/>
</dbReference>
<dbReference type="SMART" id="SM00825">
    <property type="entry name" value="PKS_KS"/>
    <property type="match status" value="1"/>
</dbReference>
<dbReference type="Pfam" id="PF07977">
    <property type="entry name" value="FabA"/>
    <property type="match status" value="2"/>
</dbReference>
<dbReference type="SUPFAM" id="SSF53901">
    <property type="entry name" value="Thiolase-like"/>
    <property type="match status" value="3"/>
</dbReference>
<comment type="similarity">
    <text evidence="2">Belongs to the thioester dehydratase family. FabA subfamily.</text>
</comment>
<comment type="caution">
    <text evidence="14">The sequence shown here is derived from an EMBL/GenBank/DDBJ whole genome shotgun (WGS) entry which is preliminary data.</text>
</comment>
<dbReference type="CDD" id="cd01287">
    <property type="entry name" value="FabA"/>
    <property type="match status" value="1"/>
</dbReference>
<dbReference type="CDD" id="cd00833">
    <property type="entry name" value="PKS"/>
    <property type="match status" value="1"/>
</dbReference>
<gene>
    <name evidence="14" type="ORF">J8F10_32850</name>
</gene>
<dbReference type="RefSeq" id="WP_210661032.1">
    <property type="nucleotide sequence ID" value="NZ_JAGKQQ010000001.1"/>
</dbReference>
<feature type="domain" description="Ketosynthase family 3 (KS3)" evidence="13">
    <location>
        <begin position="2"/>
        <end position="436"/>
    </location>
</feature>
<dbReference type="PANTHER" id="PTHR43074">
    <property type="entry name" value="OMEGA-3 POLYUNSATURATED FATTY ACID SYNTHASE PFAB-RELATED"/>
    <property type="match status" value="1"/>
</dbReference>
<keyword evidence="10" id="KW-0456">Lyase</keyword>
<dbReference type="PROSITE" id="PS00606">
    <property type="entry name" value="KS3_1"/>
    <property type="match status" value="1"/>
</dbReference>
<evidence type="ECO:0000256" key="3">
    <source>
        <dbReference type="ARBA" id="ARBA00022450"/>
    </source>
</evidence>
<dbReference type="SMART" id="SM00827">
    <property type="entry name" value="PKS_AT"/>
    <property type="match status" value="1"/>
</dbReference>
<comment type="similarity">
    <text evidence="11">Belongs to the thiolase-like superfamily. Beta-ketoacyl-ACP synthases family.</text>
</comment>
<dbReference type="InterPro" id="IPR018201">
    <property type="entry name" value="Ketoacyl_synth_AS"/>
</dbReference>
<dbReference type="InterPro" id="IPR010083">
    <property type="entry name" value="FabA"/>
</dbReference>
<dbReference type="PANTHER" id="PTHR43074:SF1">
    <property type="entry name" value="BETA-KETOACYL SYNTHASE FAMILY PROTEIN-RELATED"/>
    <property type="match status" value="1"/>
</dbReference>
<evidence type="ECO:0000256" key="4">
    <source>
        <dbReference type="ARBA" id="ARBA00022516"/>
    </source>
</evidence>
<evidence type="ECO:0000256" key="5">
    <source>
        <dbReference type="ARBA" id="ARBA00022553"/>
    </source>
</evidence>
<dbReference type="InterPro" id="IPR014030">
    <property type="entry name" value="Ketoacyl_synth_N"/>
</dbReference>
<dbReference type="Gene3D" id="3.40.47.10">
    <property type="match status" value="4"/>
</dbReference>
<proteinExistence type="inferred from homology"/>
<evidence type="ECO:0000256" key="7">
    <source>
        <dbReference type="ARBA" id="ARBA00022832"/>
    </source>
</evidence>
<dbReference type="InterPro" id="IPR013114">
    <property type="entry name" value="FabA_FabZ"/>
</dbReference>
<accession>A0ABS5C2Y9</accession>
<dbReference type="InterPro" id="IPR014031">
    <property type="entry name" value="Ketoacyl_synth_C"/>
</dbReference>
<name>A0ABS5C2Y9_9BACT</name>
<dbReference type="Gene3D" id="3.40.366.10">
    <property type="entry name" value="Malonyl-Coenzyme A Acyl Carrier Protein, domain 2"/>
    <property type="match status" value="1"/>
</dbReference>
<dbReference type="Gene3D" id="3.10.129.10">
    <property type="entry name" value="Hotdog Thioesterase"/>
    <property type="match status" value="4"/>
</dbReference>
<sequence length="2269" mass="242345">MTERIAIVSFAGRFPGAGSDLDRFWANVSAAADCSREVPANRWALPPDRCADPRVANPDTVYSARGYYLDPFDPDLTGLDLDASLVSALDPLFHLVLDVGNRAWRGAKTEGVERARVGVVLGNICLPTDRANDLCREILGTKVGLPAGAPTHPLNRFVAGLPAGILAKGLRLGGGSFTLDAACASSLYAIKLAADELLAGRADAMLAGGCSRPDCQYTQMGFAQLRALAVSGRCSPFDTRADGLVVGEGAGIFVLKRLSDARAHGDTIHGVIAGVGLSNDMHGNLLAPAKEGQLRAMRAAYSRAGWHPQDVQLIECHATGTPVGDAIEFDSLRELWGENGWAPGQAVIGSVKSTVGHLLTGAGAAALTKVLLAMRAGHLPPQANFAEPAAGLRYANGPFKVLSQPERWGQTPGLPRRAAVSGFGFGGVNAHLLVEEWTGTDVTNTARPPLPKLVAVNGRNGSVAPEKVRSTEPVAVVGVAAHVGPWADARAIQEHLLNGEADEAYTKTNGWALAPEPCPPGFYIDELKLPIDKFRIPPKELEETLPQQLLALKVAAAALDDQANGRPQPLGDGDPTTGVFIGLGLDPNTTNFHLRWSAIAAGTNPDEASPPLTANRTMGALGSIAASRIARAFHFGGPSHTVCSEEGSAARAIELGVRALQAHELDRALVGGVDLAGDPRLVLPGEIDVPGEGAVALVLKRLTDAERDGDRVYAVIRGTGVAADADTALTRAATDAGVPRDSALAFDDSPALVGETGAVSGAVGVLRACLALYQEMRPVSVGGSGKEEPAYWLHNRVAGPRRAQVGSSGADGSHFAFILEEHAAKVPAPAPDRAQPLGARGEAVFVVDGDTPADLLAGIEKCSAFVGARREQNIEAVARAWFLASSLTSARARAVTFVSRSAEELAEQLAFAAGSLHADPNAPFPITARAALRDRVFYSPKPLGPEGKVAFVFPGSGNQFDGMGRDLGAHWPEVLRQQHTENEQLRDQFAPHFFWADRAADAVPRDLMFGQVTVGTLVSDVAVALGIRPDAMVGLSLGESAGLFGVRVWRARDEMYRRMQRSTLFTSDLAPPYASARSYWRTPANEPVDWVSGVIGASAADVTAALRPELLAYLLIVNTPNECVIGGRRSDVEKVAADLGKSVLLLEGVTLAHCEAGRPVEGPYRELHMLPITPQSVTIYSGARGRSYKPGELACADSITAGLVGVIDVPRVIEAAYRDGVRAFIEIGPGNSCTRMTSAILGDRPHFARAAHAAKQDAVSQVLRLVAHLAAERLPVDLAALYGTDTRCVGHRAPEANRRNEVVIPVGMRPVERAPAMPEPVVRPVAPKVDVPRAPAVVAEPARLKPAFVEAPKLNPNFLVRDELAPHATSFATAIGPVIESAANVQVLNMQAQEAFLRVNGKLMESTAGVLRFQTALLEAWMRGGAASQALFAPGGGDRWVEEPTPPAPLPEGKGEEESSVVLSPSPFGGGVGEGLASVPRALTYEQCCAFAAGRVADALGPVFAEVDSFPTRVRLPDGPLQLVDQITLIEGEPKSMTTGRVVTEHTVRPDRWYLQSDRIPTAICVESGQADLFLSGYLGIDFETRGLAVYRLLDAVVSFHRGLPKVGETIVYDIHIDKFVQQAGAWLFHFWFDGTVNGEPLITMRNGVAGFFTAEALAAGKGVVQTTLDKQRLPGKKPSDWTDLVPQAQCALDPAQVDALRAGDLATAFGGDFARASLRRPATIPGGMLRLVDRVPLIDPTGGRFGIGFVRAEFDIHPNDWFLTCHFVDDQVMPGTLMYECCLHTLRVLLMRMGWVGEANEVVYEPVPGVNSRLKCRGQVIASTKTVTYEVTVKELGYRPEPFCIADALMYADGKPIVEITNMTLRMTGLTRERLGAIWAGEQGADAFGRTASVNERVVSAPFPSGRGDGGGGSPLYDSASIMAYSNGKPSEAFGAPYTIFDSGRVIARLPGPPYQFLDCITAVTGEPFVLRAGASCEAKYAVPPYEWYFDANRCENMPFSVLLEIALQPCGWLAAYCGSALTSKDDLSFRNLGGKGTQFRAVTPSTGTLTTTVKMTNVSNSAGMIIQHYDMLVRDDQGDVYKGTTYFGFFSKPALANQVGIRDAKVPWPSEQELMRAQSETLSHVSPFPGPMLRMVDRVTAYIPDGGAKGLGLVVGTIKVDPEFWFFKAHFYQDPVWPGSLGVESFLQLLKFAAWKRWGNPEKAWHTVARNAPHTWVYRGQVLPTDGEVTVVLEIVAADDDHRRLTAHGFLTVDGRVIYQMTDFTLE</sequence>
<keyword evidence="6 11" id="KW-0808">Transferase</keyword>
<evidence type="ECO:0000256" key="1">
    <source>
        <dbReference type="ARBA" id="ARBA00005194"/>
    </source>
</evidence>
<dbReference type="InterPro" id="IPR032821">
    <property type="entry name" value="PKS_assoc"/>
</dbReference>
<dbReference type="PROSITE" id="PS52004">
    <property type="entry name" value="KS3_2"/>
    <property type="match status" value="2"/>
</dbReference>
<evidence type="ECO:0000256" key="12">
    <source>
        <dbReference type="SAM" id="MobiDB-lite"/>
    </source>
</evidence>
<evidence type="ECO:0000259" key="13">
    <source>
        <dbReference type="PROSITE" id="PS52004"/>
    </source>
</evidence>
<dbReference type="Pfam" id="PF02801">
    <property type="entry name" value="Ketoacyl-synt_C"/>
    <property type="match status" value="1"/>
</dbReference>
<keyword evidence="4" id="KW-0444">Lipid biosynthesis</keyword>
<comment type="pathway">
    <text evidence="1">Lipid metabolism; fatty acid biosynthesis.</text>
</comment>
<keyword evidence="5" id="KW-0597">Phosphoprotein</keyword>
<keyword evidence="15" id="KW-1185">Reference proteome</keyword>
<evidence type="ECO:0000313" key="14">
    <source>
        <dbReference type="EMBL" id="MBP3960042.1"/>
    </source>
</evidence>
<evidence type="ECO:0000256" key="6">
    <source>
        <dbReference type="ARBA" id="ARBA00022679"/>
    </source>
</evidence>
<keyword evidence="7" id="KW-0276">Fatty acid metabolism</keyword>
<keyword evidence="8" id="KW-0443">Lipid metabolism</keyword>
<dbReference type="Pfam" id="PF16197">
    <property type="entry name" value="KAsynt_C_assoc"/>
    <property type="match status" value="1"/>
</dbReference>
<evidence type="ECO:0000256" key="9">
    <source>
        <dbReference type="ARBA" id="ARBA00023160"/>
    </source>
</evidence>
<reference evidence="14 15" key="1">
    <citation type="submission" date="2021-04" db="EMBL/GenBank/DDBJ databases">
        <authorList>
            <person name="Ivanova A."/>
        </authorList>
    </citation>
    <scope>NUCLEOTIDE SEQUENCE [LARGE SCALE GENOMIC DNA]</scope>
    <source>
        <strain evidence="14 15">G18</strain>
    </source>
</reference>
<evidence type="ECO:0000256" key="10">
    <source>
        <dbReference type="ARBA" id="ARBA00023239"/>
    </source>
</evidence>
<protein>
    <recommendedName>
        <fullName evidence="13">Ketosynthase family 3 (KS3) domain-containing protein</fullName>
    </recommendedName>
</protein>
<dbReference type="EMBL" id="JAGKQQ010000001">
    <property type="protein sequence ID" value="MBP3960042.1"/>
    <property type="molecule type" value="Genomic_DNA"/>
</dbReference>
<feature type="region of interest" description="Disordered" evidence="12">
    <location>
        <begin position="1434"/>
        <end position="1462"/>
    </location>
</feature>
<keyword evidence="9" id="KW-0275">Fatty acid biosynthesis</keyword>
<evidence type="ECO:0000256" key="2">
    <source>
        <dbReference type="ARBA" id="ARBA00006714"/>
    </source>
</evidence>
<dbReference type="InterPro" id="IPR016035">
    <property type="entry name" value="Acyl_Trfase/lysoPLipase"/>
</dbReference>
<dbReference type="InterPro" id="IPR029069">
    <property type="entry name" value="HotDog_dom_sf"/>
</dbReference>
<dbReference type="InterPro" id="IPR016039">
    <property type="entry name" value="Thiolase-like"/>
</dbReference>
<dbReference type="SUPFAM" id="SSF54637">
    <property type="entry name" value="Thioesterase/thiol ester dehydrase-isomerase"/>
    <property type="match status" value="4"/>
</dbReference>
<feature type="domain" description="Ketosynthase family 3 (KS3)" evidence="13">
    <location>
        <begin position="471"/>
        <end position="858"/>
    </location>
</feature>
<keyword evidence="3" id="KW-0596">Phosphopantetheine</keyword>